<dbReference type="PANTHER" id="PTHR43531:SF11">
    <property type="entry name" value="METHYL-ACCEPTING CHEMOTAXIS PROTEIN 3"/>
    <property type="match status" value="1"/>
</dbReference>
<dbReference type="Proteomes" id="UP001216674">
    <property type="component" value="Unassembled WGS sequence"/>
</dbReference>
<dbReference type="InterPro" id="IPR004089">
    <property type="entry name" value="MCPsignal_dom"/>
</dbReference>
<comment type="similarity">
    <text evidence="2">Belongs to the methyl-accepting chemotaxis (MCP) protein family.</text>
</comment>
<keyword evidence="5" id="KW-0472">Membrane</keyword>
<evidence type="ECO:0000256" key="1">
    <source>
        <dbReference type="ARBA" id="ARBA00022500"/>
    </source>
</evidence>
<evidence type="ECO:0000256" key="5">
    <source>
        <dbReference type="SAM" id="Phobius"/>
    </source>
</evidence>
<dbReference type="InterPro" id="IPR051310">
    <property type="entry name" value="MCP_chemotaxis"/>
</dbReference>
<dbReference type="PANTHER" id="PTHR43531">
    <property type="entry name" value="PROTEIN ICFG"/>
    <property type="match status" value="1"/>
</dbReference>
<dbReference type="PROSITE" id="PS50111">
    <property type="entry name" value="CHEMOTAXIS_TRANSDUC_2"/>
    <property type="match status" value="1"/>
</dbReference>
<reference evidence="7 8" key="1">
    <citation type="submission" date="2023-03" db="EMBL/GenBank/DDBJ databases">
        <title>Draft assemblies of triclosan tolerant bacteria isolated from returned activated sludge.</title>
        <authorList>
            <person name="Van Hamelsveld S."/>
        </authorList>
    </citation>
    <scope>NUCLEOTIDE SEQUENCE [LARGE SCALE GENOMIC DNA]</scope>
    <source>
        <strain evidence="7 8">GW210010_S58</strain>
    </source>
</reference>
<feature type="transmembrane region" description="Helical" evidence="5">
    <location>
        <begin position="6"/>
        <end position="25"/>
    </location>
</feature>
<keyword evidence="5" id="KW-1133">Transmembrane helix</keyword>
<feature type="coiled-coil region" evidence="4">
    <location>
        <begin position="52"/>
        <end position="107"/>
    </location>
</feature>
<keyword evidence="8" id="KW-1185">Reference proteome</keyword>
<dbReference type="SUPFAM" id="SSF58104">
    <property type="entry name" value="Methyl-accepting chemotaxis protein (MCP) signaling domain"/>
    <property type="match status" value="1"/>
</dbReference>
<name>A0ABT6AKC1_9BURK</name>
<comment type="caution">
    <text evidence="7">The sequence shown here is derived from an EMBL/GenBank/DDBJ whole genome shotgun (WGS) entry which is preliminary data.</text>
</comment>
<dbReference type="Gene3D" id="1.10.287.950">
    <property type="entry name" value="Methyl-accepting chemotaxis protein"/>
    <property type="match status" value="1"/>
</dbReference>
<dbReference type="EMBL" id="JARJLM010000140">
    <property type="protein sequence ID" value="MDF3832873.1"/>
    <property type="molecule type" value="Genomic_DNA"/>
</dbReference>
<evidence type="ECO:0000256" key="3">
    <source>
        <dbReference type="PROSITE-ProRule" id="PRU00284"/>
    </source>
</evidence>
<evidence type="ECO:0000256" key="4">
    <source>
        <dbReference type="SAM" id="Coils"/>
    </source>
</evidence>
<dbReference type="RefSeq" id="WP_276264384.1">
    <property type="nucleotide sequence ID" value="NZ_JARJLM010000140.1"/>
</dbReference>
<evidence type="ECO:0000313" key="7">
    <source>
        <dbReference type="EMBL" id="MDF3832873.1"/>
    </source>
</evidence>
<keyword evidence="5" id="KW-0812">Transmembrane</keyword>
<keyword evidence="4" id="KW-0175">Coiled coil</keyword>
<dbReference type="Pfam" id="PF00015">
    <property type="entry name" value="MCPsignal"/>
    <property type="match status" value="1"/>
</dbReference>
<organism evidence="7 8">
    <name type="scientific">Cupriavidus basilensis</name>
    <dbReference type="NCBI Taxonomy" id="68895"/>
    <lineage>
        <taxon>Bacteria</taxon>
        <taxon>Pseudomonadati</taxon>
        <taxon>Pseudomonadota</taxon>
        <taxon>Betaproteobacteria</taxon>
        <taxon>Burkholderiales</taxon>
        <taxon>Burkholderiaceae</taxon>
        <taxon>Cupriavidus</taxon>
    </lineage>
</organism>
<accession>A0ABT6AKC1</accession>
<keyword evidence="3" id="KW-0807">Transducer</keyword>
<gene>
    <name evidence="7" type="ORF">P3W85_07925</name>
</gene>
<evidence type="ECO:0000313" key="8">
    <source>
        <dbReference type="Proteomes" id="UP001216674"/>
    </source>
</evidence>
<evidence type="ECO:0000259" key="6">
    <source>
        <dbReference type="PROSITE" id="PS50111"/>
    </source>
</evidence>
<keyword evidence="1" id="KW-0145">Chemotaxis</keyword>
<feature type="domain" description="Methyl-accepting transducer" evidence="6">
    <location>
        <begin position="30"/>
        <end position="242"/>
    </location>
</feature>
<protein>
    <submittedName>
        <fullName evidence="7">Methyl-accepting chemotaxis protein</fullName>
    </submittedName>
</protein>
<evidence type="ECO:0000256" key="2">
    <source>
        <dbReference type="ARBA" id="ARBA00029447"/>
    </source>
</evidence>
<sequence>MGQIGQYLVAALAGGAVTAVLARLAHRSYSAKAMALLRSDMEARLEALGKVNAGQTERLEQGEQEKRALEAVIQQLRGDAAKQSEAADDARAALKAARAERDQWAGQARMIAGEAARLRGLASTFERWHEQMISLMERNQTMHVQNQELASIVRHVVIVSLNASIEAARAGTVGRGFAVVAGEVRTLAARSEALSKSYSDSLHKNDLTTTATFQDIQAGGKMITASLSSVEALANQFQAQLH</sequence>
<proteinExistence type="inferred from homology"/>